<evidence type="ECO:0000313" key="3">
    <source>
        <dbReference type="Proteomes" id="UP000611500"/>
    </source>
</evidence>
<name>A0A8J3H6P3_9RHOB</name>
<dbReference type="InterPro" id="IPR016181">
    <property type="entry name" value="Acyl_CoA_acyltransferase"/>
</dbReference>
<dbReference type="PROSITE" id="PS51186">
    <property type="entry name" value="GNAT"/>
    <property type="match status" value="1"/>
</dbReference>
<dbReference type="GO" id="GO:0016747">
    <property type="term" value="F:acyltransferase activity, transferring groups other than amino-acyl groups"/>
    <property type="evidence" value="ECO:0007669"/>
    <property type="project" value="InterPro"/>
</dbReference>
<proteinExistence type="predicted"/>
<dbReference type="InterPro" id="IPR000182">
    <property type="entry name" value="GNAT_dom"/>
</dbReference>
<dbReference type="Gene3D" id="3.40.630.30">
    <property type="match status" value="1"/>
</dbReference>
<dbReference type="EMBL" id="BNAP01000003">
    <property type="protein sequence ID" value="GHG85972.1"/>
    <property type="molecule type" value="Genomic_DNA"/>
</dbReference>
<dbReference type="Proteomes" id="UP000611500">
    <property type="component" value="Unassembled WGS sequence"/>
</dbReference>
<dbReference type="InterPro" id="IPR051531">
    <property type="entry name" value="N-acetyltransferase"/>
</dbReference>
<gene>
    <name evidence="2" type="ORF">GCM10010961_13500</name>
</gene>
<organism evidence="2 3">
    <name type="scientific">Pseudodonghicola xiamenensis</name>
    <dbReference type="NCBI Taxonomy" id="337702"/>
    <lineage>
        <taxon>Bacteria</taxon>
        <taxon>Pseudomonadati</taxon>
        <taxon>Pseudomonadota</taxon>
        <taxon>Alphaproteobacteria</taxon>
        <taxon>Rhodobacterales</taxon>
        <taxon>Paracoccaceae</taxon>
        <taxon>Pseudodonghicola</taxon>
    </lineage>
</organism>
<reference evidence="2" key="1">
    <citation type="journal article" date="2014" name="Int. J. Syst. Evol. Microbiol.">
        <title>Complete genome sequence of Corynebacterium casei LMG S-19264T (=DSM 44701T), isolated from a smear-ripened cheese.</title>
        <authorList>
            <consortium name="US DOE Joint Genome Institute (JGI-PGF)"/>
            <person name="Walter F."/>
            <person name="Albersmeier A."/>
            <person name="Kalinowski J."/>
            <person name="Ruckert C."/>
        </authorList>
    </citation>
    <scope>NUCLEOTIDE SEQUENCE</scope>
    <source>
        <strain evidence="2">CGMCC 1.7081</strain>
    </source>
</reference>
<dbReference type="PANTHER" id="PTHR43792:SF1">
    <property type="entry name" value="N-ACETYLTRANSFERASE DOMAIN-CONTAINING PROTEIN"/>
    <property type="match status" value="1"/>
</dbReference>
<comment type="caution">
    <text evidence="2">The sequence shown here is derived from an EMBL/GenBank/DDBJ whole genome shotgun (WGS) entry which is preliminary data.</text>
</comment>
<evidence type="ECO:0000313" key="2">
    <source>
        <dbReference type="EMBL" id="GHG85972.1"/>
    </source>
</evidence>
<dbReference type="RefSeq" id="WP_028092630.1">
    <property type="nucleotide sequence ID" value="NZ_BNAP01000003.1"/>
</dbReference>
<keyword evidence="3" id="KW-1185">Reference proteome</keyword>
<dbReference type="Pfam" id="PF13302">
    <property type="entry name" value="Acetyltransf_3"/>
    <property type="match status" value="1"/>
</dbReference>
<protein>
    <submittedName>
        <fullName evidence="2">Acetyltransferase</fullName>
    </submittedName>
</protein>
<reference evidence="2" key="2">
    <citation type="submission" date="2020-09" db="EMBL/GenBank/DDBJ databases">
        <authorList>
            <person name="Sun Q."/>
            <person name="Zhou Y."/>
        </authorList>
    </citation>
    <scope>NUCLEOTIDE SEQUENCE</scope>
    <source>
        <strain evidence="2">CGMCC 1.7081</strain>
    </source>
</reference>
<feature type="domain" description="N-acetyltransferase" evidence="1">
    <location>
        <begin position="16"/>
        <end position="164"/>
    </location>
</feature>
<dbReference type="PANTHER" id="PTHR43792">
    <property type="entry name" value="GNAT FAMILY, PUTATIVE (AFU_ORTHOLOGUE AFUA_3G00765)-RELATED-RELATED"/>
    <property type="match status" value="1"/>
</dbReference>
<evidence type="ECO:0000259" key="1">
    <source>
        <dbReference type="PROSITE" id="PS51186"/>
    </source>
</evidence>
<dbReference type="AlphaFoldDB" id="A0A8J3H6P3"/>
<accession>A0A8J3H6P3</accession>
<sequence length="174" mass="18797">MTGFALPIPVIETERLILRAPRESDFPAHAALMASDRSRFIGGPQEPAFAWRGFSASLGHWALRGYGMWLVADKADDTPLGRVGFINAYGWDEPELGWHVYAAAEGKGVAYEAALAARAYGAAHLGLDGVISYIDPANARSQALAARLGAEVERDGEVMGHPCQVWRHPKQGTL</sequence>
<dbReference type="SUPFAM" id="SSF55729">
    <property type="entry name" value="Acyl-CoA N-acyltransferases (Nat)"/>
    <property type="match status" value="1"/>
</dbReference>